<dbReference type="EMBL" id="VUOB01000038">
    <property type="protein sequence ID" value="KAA2259404.1"/>
    <property type="molecule type" value="Genomic_DNA"/>
</dbReference>
<evidence type="ECO:0000313" key="1">
    <source>
        <dbReference type="EMBL" id="KAA2259404.1"/>
    </source>
</evidence>
<dbReference type="InterPro" id="IPR014722">
    <property type="entry name" value="Rib_uL2_dom2"/>
</dbReference>
<protein>
    <recommendedName>
        <fullName evidence="3">KOW motif-containing protein</fullName>
    </recommendedName>
</protein>
<comment type="caution">
    <text evidence="1">The sequence shown here is derived from an EMBL/GenBank/DDBJ whole genome shotgun (WGS) entry which is preliminary data.</text>
</comment>
<reference evidence="1 2" key="2">
    <citation type="submission" date="2019-09" db="EMBL/GenBank/DDBJ databases">
        <authorList>
            <person name="Jin C."/>
        </authorList>
    </citation>
    <scope>NUCLEOTIDE SEQUENCE [LARGE SCALE GENOMIC DNA]</scope>
    <source>
        <strain evidence="1 2">AN110305</strain>
    </source>
</reference>
<gene>
    <name evidence="1" type="ORF">F0L68_20895</name>
</gene>
<accession>A0A5B2X7Z8</accession>
<reference evidence="1 2" key="1">
    <citation type="submission" date="2019-09" db="EMBL/GenBank/DDBJ databases">
        <title>Goodfellowia gen. nov., a new genus of the Pseudonocardineae related to Actinoalloteichus, containing Goodfellowia coeruleoviolacea gen. nov., comb. nov. gen. nov., comb. nov.</title>
        <authorList>
            <person name="Labeda D."/>
        </authorList>
    </citation>
    <scope>NUCLEOTIDE SEQUENCE [LARGE SCALE GENOMIC DNA]</scope>
    <source>
        <strain evidence="1 2">AN110305</strain>
    </source>
</reference>
<proteinExistence type="predicted"/>
<sequence length="61" mass="6819">MTKDREDRPIVIGDEVHVIDGDFIGGGGTVHRVYDDTVGIRFEPHGPIVWLPMDHVNRIAP</sequence>
<dbReference type="Proteomes" id="UP000323454">
    <property type="component" value="Unassembled WGS sequence"/>
</dbReference>
<evidence type="ECO:0000313" key="2">
    <source>
        <dbReference type="Proteomes" id="UP000323454"/>
    </source>
</evidence>
<dbReference type="AlphaFoldDB" id="A0A5B2X7Z8"/>
<keyword evidence="2" id="KW-1185">Reference proteome</keyword>
<dbReference type="SUPFAM" id="SSF50104">
    <property type="entry name" value="Translation proteins SH3-like domain"/>
    <property type="match status" value="1"/>
</dbReference>
<organism evidence="1 2">
    <name type="scientific">Solihabitans fulvus</name>
    <dbReference type="NCBI Taxonomy" id="1892852"/>
    <lineage>
        <taxon>Bacteria</taxon>
        <taxon>Bacillati</taxon>
        <taxon>Actinomycetota</taxon>
        <taxon>Actinomycetes</taxon>
        <taxon>Pseudonocardiales</taxon>
        <taxon>Pseudonocardiaceae</taxon>
        <taxon>Solihabitans</taxon>
    </lineage>
</organism>
<dbReference type="RefSeq" id="WP_149851317.1">
    <property type="nucleotide sequence ID" value="NZ_VUOB01000038.1"/>
</dbReference>
<dbReference type="InterPro" id="IPR008991">
    <property type="entry name" value="Translation_prot_SH3-like_sf"/>
</dbReference>
<evidence type="ECO:0008006" key="3">
    <source>
        <dbReference type="Google" id="ProtNLM"/>
    </source>
</evidence>
<name>A0A5B2X7Z8_9PSEU</name>
<dbReference type="Gene3D" id="2.30.30.30">
    <property type="match status" value="1"/>
</dbReference>